<dbReference type="CDD" id="cd04301">
    <property type="entry name" value="NAT_SF"/>
    <property type="match status" value="1"/>
</dbReference>
<proteinExistence type="predicted"/>
<dbReference type="OrthoDB" id="9796171at2"/>
<dbReference type="Pfam" id="PF13673">
    <property type="entry name" value="Acetyltransf_10"/>
    <property type="match status" value="1"/>
</dbReference>
<dbReference type="EMBL" id="CP012670">
    <property type="protein sequence ID" value="AUX20821.1"/>
    <property type="molecule type" value="Genomic_DNA"/>
</dbReference>
<gene>
    <name evidence="2" type="ORF">SOCEGT47_012950</name>
</gene>
<dbReference type="PANTHER" id="PTHR13355">
    <property type="entry name" value="GLUCOSAMINE 6-PHOSPHATE N-ACETYLTRANSFERASE"/>
    <property type="match status" value="1"/>
</dbReference>
<dbReference type="InterPro" id="IPR039143">
    <property type="entry name" value="GNPNAT1-like"/>
</dbReference>
<dbReference type="AlphaFoldDB" id="A0A4P2PW72"/>
<dbReference type="Proteomes" id="UP000295781">
    <property type="component" value="Chromosome"/>
</dbReference>
<protein>
    <recommendedName>
        <fullName evidence="1">N-acetyltransferase domain-containing protein</fullName>
    </recommendedName>
</protein>
<dbReference type="InterPro" id="IPR000182">
    <property type="entry name" value="GNAT_dom"/>
</dbReference>
<dbReference type="RefSeq" id="WP_129346228.1">
    <property type="nucleotide sequence ID" value="NZ_CP012670.1"/>
</dbReference>
<name>A0A4P2PW72_SORCE</name>
<evidence type="ECO:0000259" key="1">
    <source>
        <dbReference type="PROSITE" id="PS51186"/>
    </source>
</evidence>
<accession>A0A4P2PW72</accession>
<dbReference type="Gene3D" id="3.40.630.30">
    <property type="match status" value="1"/>
</dbReference>
<evidence type="ECO:0000313" key="2">
    <source>
        <dbReference type="EMBL" id="AUX20821.1"/>
    </source>
</evidence>
<organism evidence="2 3">
    <name type="scientific">Sorangium cellulosum</name>
    <name type="common">Polyangium cellulosum</name>
    <dbReference type="NCBI Taxonomy" id="56"/>
    <lineage>
        <taxon>Bacteria</taxon>
        <taxon>Pseudomonadati</taxon>
        <taxon>Myxococcota</taxon>
        <taxon>Polyangia</taxon>
        <taxon>Polyangiales</taxon>
        <taxon>Polyangiaceae</taxon>
        <taxon>Sorangium</taxon>
    </lineage>
</organism>
<dbReference type="SUPFAM" id="SSF55729">
    <property type="entry name" value="Acyl-CoA N-acyltransferases (Nat)"/>
    <property type="match status" value="1"/>
</dbReference>
<reference evidence="2 3" key="1">
    <citation type="submission" date="2015-09" db="EMBL/GenBank/DDBJ databases">
        <title>Sorangium comparison.</title>
        <authorList>
            <person name="Zaburannyi N."/>
            <person name="Bunk B."/>
            <person name="Overmann J."/>
            <person name="Mueller R."/>
        </authorList>
    </citation>
    <scope>NUCLEOTIDE SEQUENCE [LARGE SCALE GENOMIC DNA]</scope>
    <source>
        <strain evidence="2 3">So ceGT47</strain>
    </source>
</reference>
<evidence type="ECO:0000313" key="3">
    <source>
        <dbReference type="Proteomes" id="UP000295781"/>
    </source>
</evidence>
<sequence length="154" mass="16953">MASEIRAIRSDSPLYAGALRLRYEVFVLEQAVPEEIEVDEHDAEAQHFVIQDGAEVVATMRLVPYGDALKVGRVAVRKDLRGRGLGRRMIEEAARVAEAQGARALVLSSQVVAVPFYRKLGFVEEGPVFDEAGIPHTRMVKRLGPGGEEGQEKQ</sequence>
<dbReference type="InterPro" id="IPR016181">
    <property type="entry name" value="Acyl_CoA_acyltransferase"/>
</dbReference>
<feature type="domain" description="N-acetyltransferase" evidence="1">
    <location>
        <begin position="3"/>
        <end position="144"/>
    </location>
</feature>
<dbReference type="GO" id="GO:0004343">
    <property type="term" value="F:glucosamine 6-phosphate N-acetyltransferase activity"/>
    <property type="evidence" value="ECO:0007669"/>
    <property type="project" value="TreeGrafter"/>
</dbReference>
<dbReference type="PANTHER" id="PTHR13355:SF11">
    <property type="entry name" value="GLUCOSAMINE 6-PHOSPHATE N-ACETYLTRANSFERASE"/>
    <property type="match status" value="1"/>
</dbReference>
<dbReference type="PROSITE" id="PS51186">
    <property type="entry name" value="GNAT"/>
    <property type="match status" value="1"/>
</dbReference>